<proteinExistence type="predicted"/>
<evidence type="ECO:0000313" key="2">
    <source>
        <dbReference type="Proteomes" id="UP000663929"/>
    </source>
</evidence>
<organism evidence="1 2">
    <name type="scientific">Sulfidibacter corallicola</name>
    <dbReference type="NCBI Taxonomy" id="2818388"/>
    <lineage>
        <taxon>Bacteria</taxon>
        <taxon>Pseudomonadati</taxon>
        <taxon>Acidobacteriota</taxon>
        <taxon>Holophagae</taxon>
        <taxon>Acanthopleuribacterales</taxon>
        <taxon>Acanthopleuribacteraceae</taxon>
        <taxon>Sulfidibacter</taxon>
    </lineage>
</organism>
<dbReference type="Gene3D" id="2.130.10.10">
    <property type="entry name" value="YVTN repeat-like/Quinoprotein amine dehydrogenase"/>
    <property type="match status" value="1"/>
</dbReference>
<reference evidence="1" key="1">
    <citation type="submission" date="2021-03" db="EMBL/GenBank/DDBJ databases">
        <title>Acanthopleuribacteraceae sp. M133.</title>
        <authorList>
            <person name="Wang G."/>
        </authorList>
    </citation>
    <scope>NUCLEOTIDE SEQUENCE</scope>
    <source>
        <strain evidence="1">M133</strain>
    </source>
</reference>
<protein>
    <submittedName>
        <fullName evidence="1">Uncharacterized protein</fullName>
    </submittedName>
</protein>
<dbReference type="Proteomes" id="UP000663929">
    <property type="component" value="Chromosome"/>
</dbReference>
<dbReference type="RefSeq" id="WP_237381494.1">
    <property type="nucleotide sequence ID" value="NZ_CP071793.1"/>
</dbReference>
<dbReference type="KEGG" id="scor:J3U87_02745"/>
<evidence type="ECO:0000313" key="1">
    <source>
        <dbReference type="EMBL" id="QTD51363.1"/>
    </source>
</evidence>
<dbReference type="InterPro" id="IPR015943">
    <property type="entry name" value="WD40/YVTN_repeat-like_dom_sf"/>
</dbReference>
<dbReference type="SUPFAM" id="SSF63829">
    <property type="entry name" value="Calcium-dependent phosphotriesterase"/>
    <property type="match status" value="1"/>
</dbReference>
<sequence>MSIHEDLLARLPSLYRPEPEPNDCVGRLFAAVAAELEQVRSELMGLMQAHTVRDADRYRYHPYFQRQRELAGRISLTPADTIDVLDPAGWRDTLSLAPGIEASALVAFLRDALDDRTRAEIDQPETTPTPALIRRLLRGLNRAVRGPVIFTTERFSGIVLPAELREPLPADATAATRIQRNREVLIAAFPDLLGVPRTDHGYVDDLGRLAAVLGLTPRFQPAVLRETAEAFRHRVRRTVALYRLGLGTVPALRRAVRATLPVAAGAAPEARDRRFTIEEGAPLELGEHEVATAGEPAGMVGPLMRWISTNGGSRATRPTIYIEGVAPLLGEVEPTEHPAVERYDGDDDLPPVAVAYLGTVAPNEVLRLCPAYDAWFLGDATLQRARSQQSAPDADPDPWRWGPRSVVADAPVGAPTAFARGVDGVLWLATDTGAGAELWRFDGRDWRLAITTAAPVRDMWMEADVLWLGTDSGAWLLDPFPVGGAFAAELVAGTETLVVHAIVRRESVTWLATSRGLGRLPDGGSFAWFGLGPDLQSELAVFTVAFDANGMLFAGTALGLFQYWPDGDRWAFLAGGARSDQKDDWQPFSPGAQELPGDEDLFLPAVHAVLRGDDGSLWLGTEAGLARYAALAVRGTTYETVLQAFPEFGDGPVRAMRRDERGLVWFCTERGVLVFDGQDFCQPDPDGDIYDWLRLGSLDDDVALETAPRGVWRYVRGPDGGWERREAEGFAPVAVVPVTRDFDAIRDLLFAPAVWADLGVWQDQRFIHQVPVPESDLRARYKPSEDRIVDGGVPFIPELPPGTSTWRYLRHEDPEPPEYEAGTDRPAWTAEGRLLPEPLRPAPVPGRYEIGRYSPDPGGTDSVYAFAPAARLRLRWRESRELTVLVRLMRLRQDEAIDPAVIDEVRKAIRGVRPLGVHVALAIEEVLS</sequence>
<accession>A0A8A4TP88</accession>
<name>A0A8A4TP88_SULCO</name>
<keyword evidence="2" id="KW-1185">Reference proteome</keyword>
<dbReference type="EMBL" id="CP071793">
    <property type="protein sequence ID" value="QTD51363.1"/>
    <property type="molecule type" value="Genomic_DNA"/>
</dbReference>
<dbReference type="AlphaFoldDB" id="A0A8A4TP88"/>
<gene>
    <name evidence="1" type="ORF">J3U87_02745</name>
</gene>